<dbReference type="EMBL" id="NUSQ01000057">
    <property type="protein sequence ID" value="PHD69920.1"/>
    <property type="molecule type" value="Genomic_DNA"/>
</dbReference>
<protein>
    <submittedName>
        <fullName evidence="2">Uncharacterized protein</fullName>
    </submittedName>
</protein>
<reference evidence="2 3" key="1">
    <citation type="submission" date="2017-09" db="EMBL/GenBank/DDBJ databases">
        <title>Large-scale bioinformatics analysis of Bacillus genomes uncovers conserved roles of natural products in bacterial physiology.</title>
        <authorList>
            <consortium name="Agbiome Team Llc"/>
            <person name="Bleich R.M."/>
            <person name="Grubbs K.J."/>
            <person name="Santa Maria K.C."/>
            <person name="Allen S.E."/>
            <person name="Farag S."/>
            <person name="Shank E.A."/>
            <person name="Bowers A."/>
        </authorList>
    </citation>
    <scope>NUCLEOTIDE SEQUENCE [LARGE SCALE GENOMIC DNA]</scope>
    <source>
        <strain evidence="2 3">AFS044250</strain>
    </source>
</reference>
<name>A0A2B5X141_9BACI</name>
<evidence type="ECO:0000313" key="2">
    <source>
        <dbReference type="EMBL" id="PHD69920.1"/>
    </source>
</evidence>
<sequence>MKRSNRKLNIRKLTGIALASAISFSSLGVLGISVHAGENTNNVAIKAEDMSIKQLRNAIQQKDDPFINQVKIFIDKHFQESEFLWGKVSKQLKINIVDLLVGNEKEYSKKIDAIRKNHWAEATALLLLASPEFVIDLIKLLDYLPK</sequence>
<dbReference type="AlphaFoldDB" id="A0A2B5X141"/>
<dbReference type="Proteomes" id="UP000225997">
    <property type="component" value="Unassembled WGS sequence"/>
</dbReference>
<evidence type="ECO:0000313" key="3">
    <source>
        <dbReference type="Proteomes" id="UP000225997"/>
    </source>
</evidence>
<organism evidence="2 3">
    <name type="scientific">Bacillus toyonensis</name>
    <dbReference type="NCBI Taxonomy" id="155322"/>
    <lineage>
        <taxon>Bacteria</taxon>
        <taxon>Bacillati</taxon>
        <taxon>Bacillota</taxon>
        <taxon>Bacilli</taxon>
        <taxon>Bacillales</taxon>
        <taxon>Bacillaceae</taxon>
        <taxon>Bacillus</taxon>
        <taxon>Bacillus cereus group</taxon>
    </lineage>
</organism>
<keyword evidence="1" id="KW-0732">Signal</keyword>
<evidence type="ECO:0000256" key="1">
    <source>
        <dbReference type="SAM" id="SignalP"/>
    </source>
</evidence>
<comment type="caution">
    <text evidence="2">The sequence shown here is derived from an EMBL/GenBank/DDBJ whole genome shotgun (WGS) entry which is preliminary data.</text>
</comment>
<feature type="chain" id="PRO_5038763483" evidence="1">
    <location>
        <begin position="29"/>
        <end position="146"/>
    </location>
</feature>
<gene>
    <name evidence="2" type="ORF">COF40_14120</name>
</gene>
<proteinExistence type="predicted"/>
<accession>A0A2B5X141</accession>
<feature type="signal peptide" evidence="1">
    <location>
        <begin position="1"/>
        <end position="28"/>
    </location>
</feature>
<dbReference type="RefSeq" id="WP_100064333.1">
    <property type="nucleotide sequence ID" value="NZ_NUSQ01000057.1"/>
</dbReference>